<dbReference type="Pfam" id="PF00497">
    <property type="entry name" value="SBP_bac_3"/>
    <property type="match status" value="1"/>
</dbReference>
<feature type="signal peptide" evidence="6">
    <location>
        <begin position="1"/>
        <end position="22"/>
    </location>
</feature>
<dbReference type="InterPro" id="IPR001320">
    <property type="entry name" value="Iontro_rcpt_C"/>
</dbReference>
<dbReference type="PANTHER" id="PTHR35936">
    <property type="entry name" value="MEMBRANE-BOUND LYTIC MUREIN TRANSGLYCOSYLASE F"/>
    <property type="match status" value="1"/>
</dbReference>
<evidence type="ECO:0000256" key="1">
    <source>
        <dbReference type="ARBA" id="ARBA00004196"/>
    </source>
</evidence>
<dbReference type="AlphaFoldDB" id="A0A3M8DTG4"/>
<evidence type="ECO:0000256" key="5">
    <source>
        <dbReference type="SAM" id="MobiDB-lite"/>
    </source>
</evidence>
<feature type="region of interest" description="Disordered" evidence="5">
    <location>
        <begin position="29"/>
        <end position="48"/>
    </location>
</feature>
<dbReference type="OrthoDB" id="9774451at2"/>
<evidence type="ECO:0000313" key="10">
    <source>
        <dbReference type="Proteomes" id="UP000271031"/>
    </source>
</evidence>
<feature type="domain" description="Solute-binding protein family 3/N-terminal" evidence="7">
    <location>
        <begin position="51"/>
        <end position="274"/>
    </location>
</feature>
<feature type="chain" id="PRO_5039441935" evidence="6">
    <location>
        <begin position="23"/>
        <end position="274"/>
    </location>
</feature>
<feature type="compositionally biased region" description="Low complexity" evidence="5">
    <location>
        <begin position="37"/>
        <end position="48"/>
    </location>
</feature>
<dbReference type="Gene3D" id="3.40.190.10">
    <property type="entry name" value="Periplasmic binding protein-like II"/>
    <property type="match status" value="2"/>
</dbReference>
<dbReference type="PROSITE" id="PS01039">
    <property type="entry name" value="SBP_BACTERIAL_3"/>
    <property type="match status" value="1"/>
</dbReference>
<dbReference type="SMART" id="SM00062">
    <property type="entry name" value="PBPb"/>
    <property type="match status" value="1"/>
</dbReference>
<evidence type="ECO:0000256" key="3">
    <source>
        <dbReference type="ARBA" id="ARBA00022729"/>
    </source>
</evidence>
<dbReference type="SMART" id="SM00079">
    <property type="entry name" value="PBPe"/>
    <property type="match status" value="1"/>
</dbReference>
<gene>
    <name evidence="9" type="ORF">EDM56_06440</name>
</gene>
<evidence type="ECO:0000256" key="2">
    <source>
        <dbReference type="ARBA" id="ARBA00010333"/>
    </source>
</evidence>
<protein>
    <submittedName>
        <fullName evidence="9">ABC transporter substrate-binding protein</fullName>
    </submittedName>
</protein>
<evidence type="ECO:0000259" key="8">
    <source>
        <dbReference type="SMART" id="SM00079"/>
    </source>
</evidence>
<dbReference type="RefSeq" id="WP_122917066.1">
    <property type="nucleotide sequence ID" value="NZ_RHHQ01000006.1"/>
</dbReference>
<accession>A0A3M8DTG4</accession>
<reference evidence="9 10" key="1">
    <citation type="submission" date="2018-10" db="EMBL/GenBank/DDBJ databases">
        <title>Phylogenomics of Brevibacillus.</title>
        <authorList>
            <person name="Dunlap C."/>
        </authorList>
    </citation>
    <scope>NUCLEOTIDE SEQUENCE [LARGE SCALE GENOMIC DNA]</scope>
    <source>
        <strain evidence="9 10">JCM 15716</strain>
    </source>
</reference>
<dbReference type="GO" id="GO:0030313">
    <property type="term" value="C:cell envelope"/>
    <property type="evidence" value="ECO:0007669"/>
    <property type="project" value="UniProtKB-SubCell"/>
</dbReference>
<dbReference type="GO" id="GO:0015276">
    <property type="term" value="F:ligand-gated monoatomic ion channel activity"/>
    <property type="evidence" value="ECO:0007669"/>
    <property type="project" value="InterPro"/>
</dbReference>
<dbReference type="InterPro" id="IPR001638">
    <property type="entry name" value="Solute-binding_3/MltF_N"/>
</dbReference>
<comment type="subcellular location">
    <subcellularLocation>
        <location evidence="1">Cell envelope</location>
    </subcellularLocation>
</comment>
<evidence type="ECO:0000259" key="7">
    <source>
        <dbReference type="SMART" id="SM00062"/>
    </source>
</evidence>
<dbReference type="PROSITE" id="PS51257">
    <property type="entry name" value="PROKAR_LIPOPROTEIN"/>
    <property type="match status" value="1"/>
</dbReference>
<name>A0A3M8DTG4_9BACL</name>
<comment type="similarity">
    <text evidence="2 4">Belongs to the bacterial solute-binding protein 3 family.</text>
</comment>
<organism evidence="9 10">
    <name type="scientific">Brevibacillus fluminis</name>
    <dbReference type="NCBI Taxonomy" id="511487"/>
    <lineage>
        <taxon>Bacteria</taxon>
        <taxon>Bacillati</taxon>
        <taxon>Bacillota</taxon>
        <taxon>Bacilli</taxon>
        <taxon>Bacillales</taxon>
        <taxon>Paenibacillaceae</taxon>
        <taxon>Brevibacillus</taxon>
    </lineage>
</organism>
<dbReference type="InterPro" id="IPR018313">
    <property type="entry name" value="SBP_3_CS"/>
</dbReference>
<evidence type="ECO:0000256" key="4">
    <source>
        <dbReference type="RuleBase" id="RU003744"/>
    </source>
</evidence>
<dbReference type="Proteomes" id="UP000271031">
    <property type="component" value="Unassembled WGS sequence"/>
</dbReference>
<sequence length="274" mass="29410">MKKMNSLLTLALASALSITVLAGCGTGAQQGGDNKQAASGTDSAAGGAKPKMVMATSADYPPYEFHDTSSGKDEIVGFDIDIANYLAKEIGFDLEVKDMDFNGLLPALQSKRVDFVMAGMTPKPERLENADFSDMYYDAKNTIVSKKGSNLTKTEDLAGKKVGVQLGSIQEGEAQELAKNIQGLEIKSLNKIPEIVQELKSNRIDAAIIEDTVAKGYTESNQDLEFNVIAQSTPAGSAVAFPKGSENVTKFNAAIKKLKDSGELDKLIKKWFEK</sequence>
<evidence type="ECO:0000256" key="6">
    <source>
        <dbReference type="SAM" id="SignalP"/>
    </source>
</evidence>
<keyword evidence="3 6" id="KW-0732">Signal</keyword>
<dbReference type="GO" id="GO:0016020">
    <property type="term" value="C:membrane"/>
    <property type="evidence" value="ECO:0007669"/>
    <property type="project" value="InterPro"/>
</dbReference>
<dbReference type="PANTHER" id="PTHR35936:SF17">
    <property type="entry name" value="ARGININE-BINDING EXTRACELLULAR PROTEIN ARTP"/>
    <property type="match status" value="1"/>
</dbReference>
<dbReference type="EMBL" id="RHHQ01000006">
    <property type="protein sequence ID" value="RNB91214.1"/>
    <property type="molecule type" value="Genomic_DNA"/>
</dbReference>
<feature type="domain" description="Ionotropic glutamate receptor C-terminal" evidence="8">
    <location>
        <begin position="52"/>
        <end position="274"/>
    </location>
</feature>
<dbReference type="SUPFAM" id="SSF53850">
    <property type="entry name" value="Periplasmic binding protein-like II"/>
    <property type="match status" value="1"/>
</dbReference>
<evidence type="ECO:0000313" key="9">
    <source>
        <dbReference type="EMBL" id="RNB91214.1"/>
    </source>
</evidence>
<keyword evidence="10" id="KW-1185">Reference proteome</keyword>
<comment type="caution">
    <text evidence="9">The sequence shown here is derived from an EMBL/GenBank/DDBJ whole genome shotgun (WGS) entry which is preliminary data.</text>
</comment>
<proteinExistence type="inferred from homology"/>